<gene>
    <name evidence="6" type="ORF">GCM10010862_27220</name>
</gene>
<protein>
    <submittedName>
        <fullName evidence="6">AraC family transcriptional regulator</fullName>
    </submittedName>
</protein>
<keyword evidence="7" id="KW-1185">Reference proteome</keyword>
<dbReference type="Pfam" id="PF12833">
    <property type="entry name" value="HTH_18"/>
    <property type="match status" value="1"/>
</dbReference>
<dbReference type="Proteomes" id="UP001156691">
    <property type="component" value="Unassembled WGS sequence"/>
</dbReference>
<dbReference type="PANTHER" id="PTHR46796">
    <property type="entry name" value="HTH-TYPE TRANSCRIPTIONAL ACTIVATOR RHAS-RELATED"/>
    <property type="match status" value="1"/>
</dbReference>
<dbReference type="PROSITE" id="PS01124">
    <property type="entry name" value="HTH_ARAC_FAMILY_2"/>
    <property type="match status" value="1"/>
</dbReference>
<feature type="region of interest" description="Disordered" evidence="4">
    <location>
        <begin position="1"/>
        <end position="20"/>
    </location>
</feature>
<name>A0ABQ5W6Q8_9HYPH</name>
<organism evidence="6 7">
    <name type="scientific">Devosia nitrariae</name>
    <dbReference type="NCBI Taxonomy" id="2071872"/>
    <lineage>
        <taxon>Bacteria</taxon>
        <taxon>Pseudomonadati</taxon>
        <taxon>Pseudomonadota</taxon>
        <taxon>Alphaproteobacteria</taxon>
        <taxon>Hyphomicrobiales</taxon>
        <taxon>Devosiaceae</taxon>
        <taxon>Devosia</taxon>
    </lineage>
</organism>
<evidence type="ECO:0000256" key="2">
    <source>
        <dbReference type="ARBA" id="ARBA00023125"/>
    </source>
</evidence>
<evidence type="ECO:0000313" key="6">
    <source>
        <dbReference type="EMBL" id="GLQ55463.1"/>
    </source>
</evidence>
<accession>A0ABQ5W6Q8</accession>
<evidence type="ECO:0000256" key="4">
    <source>
        <dbReference type="SAM" id="MobiDB-lite"/>
    </source>
</evidence>
<evidence type="ECO:0000256" key="1">
    <source>
        <dbReference type="ARBA" id="ARBA00023015"/>
    </source>
</evidence>
<evidence type="ECO:0000313" key="7">
    <source>
        <dbReference type="Proteomes" id="UP001156691"/>
    </source>
</evidence>
<feature type="domain" description="HTH araC/xylS-type" evidence="5">
    <location>
        <begin position="181"/>
        <end position="279"/>
    </location>
</feature>
<reference evidence="7" key="1">
    <citation type="journal article" date="2019" name="Int. J. Syst. Evol. Microbiol.">
        <title>The Global Catalogue of Microorganisms (GCM) 10K type strain sequencing project: providing services to taxonomists for standard genome sequencing and annotation.</title>
        <authorList>
            <consortium name="The Broad Institute Genomics Platform"/>
            <consortium name="The Broad Institute Genome Sequencing Center for Infectious Disease"/>
            <person name="Wu L."/>
            <person name="Ma J."/>
        </authorList>
    </citation>
    <scope>NUCLEOTIDE SEQUENCE [LARGE SCALE GENOMIC DNA]</scope>
    <source>
        <strain evidence="7">NBRC 112416</strain>
    </source>
</reference>
<feature type="compositionally biased region" description="Basic and acidic residues" evidence="4">
    <location>
        <begin position="1"/>
        <end position="15"/>
    </location>
</feature>
<evidence type="ECO:0000259" key="5">
    <source>
        <dbReference type="PROSITE" id="PS01124"/>
    </source>
</evidence>
<comment type="caution">
    <text evidence="6">The sequence shown here is derived from an EMBL/GenBank/DDBJ whole genome shotgun (WGS) entry which is preliminary data.</text>
</comment>
<proteinExistence type="predicted"/>
<dbReference type="EMBL" id="BSNS01000011">
    <property type="protein sequence ID" value="GLQ55463.1"/>
    <property type="molecule type" value="Genomic_DNA"/>
</dbReference>
<dbReference type="PANTHER" id="PTHR46796:SF6">
    <property type="entry name" value="ARAC SUBFAMILY"/>
    <property type="match status" value="1"/>
</dbReference>
<keyword evidence="2" id="KW-0238">DNA-binding</keyword>
<dbReference type="SMART" id="SM00342">
    <property type="entry name" value="HTH_ARAC"/>
    <property type="match status" value="1"/>
</dbReference>
<evidence type="ECO:0000256" key="3">
    <source>
        <dbReference type="ARBA" id="ARBA00023163"/>
    </source>
</evidence>
<dbReference type="Gene3D" id="1.10.10.60">
    <property type="entry name" value="Homeodomain-like"/>
    <property type="match status" value="1"/>
</dbReference>
<dbReference type="InterPro" id="IPR018060">
    <property type="entry name" value="HTH_AraC"/>
</dbReference>
<dbReference type="SUPFAM" id="SSF46689">
    <property type="entry name" value="Homeodomain-like"/>
    <property type="match status" value="2"/>
</dbReference>
<keyword evidence="1" id="KW-0805">Transcription regulation</keyword>
<sequence>MLNDIPEKRVPKFEPDGGALARAPKQTNSIRFAAPAPMALVMFAPQPDRETALEGESATSGMAPAGSLEIIPAHAELHAPWNVEKQNLLLAVDSKRLERLVGVEFNRETFELHPPKLALVDSKAHRLARWIRSEVENKGLSWNECVDALITVFAAHLVTNHPSVQNRSIRHSGGLPPAIWRRVDDFINGNLSDSLTLKRLARVARLSPSHFARAFKQTSGQSAHQYVISARLAHARNLITSTDRPLSQIAKMAGFSSNSHMTTLMRRAWHCTPTDLRKRR</sequence>
<keyword evidence="3" id="KW-0804">Transcription</keyword>
<dbReference type="InterPro" id="IPR050204">
    <property type="entry name" value="AraC_XylS_family_regulators"/>
</dbReference>
<dbReference type="RefSeq" id="WP_284340866.1">
    <property type="nucleotide sequence ID" value="NZ_BSNS01000011.1"/>
</dbReference>
<dbReference type="InterPro" id="IPR009057">
    <property type="entry name" value="Homeodomain-like_sf"/>
</dbReference>